<sequence>MPWFTLKLGRFGFGHHAGPPPSYRFAWLRILWRDWDAWSSWAEAEIARYQRALNAAREELRK</sequence>
<proteinExistence type="predicted"/>
<protein>
    <submittedName>
        <fullName evidence="1">Uncharacterized protein</fullName>
    </submittedName>
</protein>
<name>A0A511B652_9PROT</name>
<dbReference type="Proteomes" id="UP000321079">
    <property type="component" value="Unassembled WGS sequence"/>
</dbReference>
<keyword evidence="2" id="KW-1185">Reference proteome</keyword>
<gene>
    <name evidence="1" type="ORF">GKA01_11160</name>
</gene>
<evidence type="ECO:0000313" key="1">
    <source>
        <dbReference type="EMBL" id="GEK95919.1"/>
    </source>
</evidence>
<organism evidence="1 2">
    <name type="scientific">Gluconobacter kanchanaburiensis NBRC 103587</name>
    <dbReference type="NCBI Taxonomy" id="1307948"/>
    <lineage>
        <taxon>Bacteria</taxon>
        <taxon>Pseudomonadati</taxon>
        <taxon>Pseudomonadota</taxon>
        <taxon>Alphaproteobacteria</taxon>
        <taxon>Acetobacterales</taxon>
        <taxon>Acetobacteraceae</taxon>
        <taxon>Gluconobacter</taxon>
    </lineage>
</organism>
<comment type="caution">
    <text evidence="1">The sequence shown here is derived from an EMBL/GenBank/DDBJ whole genome shotgun (WGS) entry which is preliminary data.</text>
</comment>
<dbReference type="EMBL" id="BJVA01000005">
    <property type="protein sequence ID" value="GEK95919.1"/>
    <property type="molecule type" value="Genomic_DNA"/>
</dbReference>
<evidence type="ECO:0000313" key="2">
    <source>
        <dbReference type="Proteomes" id="UP000321079"/>
    </source>
</evidence>
<accession>A0A511B652</accession>
<dbReference type="AlphaFoldDB" id="A0A511B652"/>
<reference evidence="1 2" key="1">
    <citation type="submission" date="2019-07" db="EMBL/GenBank/DDBJ databases">
        <title>Whole genome shotgun sequence of Gluconobacter kanchanaburiensis NBRC 103587.</title>
        <authorList>
            <person name="Hosoyama A."/>
            <person name="Uohara A."/>
            <person name="Ohji S."/>
            <person name="Ichikawa N."/>
        </authorList>
    </citation>
    <scope>NUCLEOTIDE SEQUENCE [LARGE SCALE GENOMIC DNA]</scope>
    <source>
        <strain evidence="1 2">NBRC 103587</strain>
    </source>
</reference>
<dbReference type="OrthoDB" id="3483256at2"/>